<evidence type="ECO:0000313" key="2">
    <source>
        <dbReference type="Proteomes" id="UP001140066"/>
    </source>
</evidence>
<keyword evidence="2" id="KW-1185">Reference proteome</keyword>
<dbReference type="Proteomes" id="UP001140066">
    <property type="component" value="Unassembled WGS sequence"/>
</dbReference>
<organism evidence="1 2">
    <name type="scientific">Coemansia linderi</name>
    <dbReference type="NCBI Taxonomy" id="2663919"/>
    <lineage>
        <taxon>Eukaryota</taxon>
        <taxon>Fungi</taxon>
        <taxon>Fungi incertae sedis</taxon>
        <taxon>Zoopagomycota</taxon>
        <taxon>Kickxellomycotina</taxon>
        <taxon>Kickxellomycetes</taxon>
        <taxon>Kickxellales</taxon>
        <taxon>Kickxellaceae</taxon>
        <taxon>Coemansia</taxon>
    </lineage>
</organism>
<evidence type="ECO:0000313" key="1">
    <source>
        <dbReference type="EMBL" id="KAJ2789352.1"/>
    </source>
</evidence>
<name>A0ACC1KFV7_9FUNG</name>
<proteinExistence type="predicted"/>
<dbReference type="EMBL" id="JANBUK010000599">
    <property type="protein sequence ID" value="KAJ2789352.1"/>
    <property type="molecule type" value="Genomic_DNA"/>
</dbReference>
<accession>A0ACC1KFV7</accession>
<reference evidence="1" key="1">
    <citation type="submission" date="2022-07" db="EMBL/GenBank/DDBJ databases">
        <title>Phylogenomic reconstructions and comparative analyses of Kickxellomycotina fungi.</title>
        <authorList>
            <person name="Reynolds N.K."/>
            <person name="Stajich J.E."/>
            <person name="Barry K."/>
            <person name="Grigoriev I.V."/>
            <person name="Crous P."/>
            <person name="Smith M.E."/>
        </authorList>
    </citation>
    <scope>NUCLEOTIDE SEQUENCE</scope>
    <source>
        <strain evidence="1">BCRC 34191</strain>
    </source>
</reference>
<gene>
    <name evidence="1" type="ORF">GGI18_002455</name>
</gene>
<protein>
    <submittedName>
        <fullName evidence="1">Uncharacterized protein</fullName>
    </submittedName>
</protein>
<sequence length="332" mass="35412">MKLRHKKRKLKGSQKMLLKQNRMLFRLLEIVVGQLPASGVPNPSAVTPVVDSAPVDSADAPSVAAAPDAIASAMPTPAASALVVPAAPVSVEPAVPNVITPASVVPIPVALAPDTSVPVAPVSAAPAPVAPALAAPAAGPPEAIVIHDSSGQEITAATIKRLLGPFFFMSLPMLSTMYRHEHGHDMVPEGANLNDVRRALHAMPGLAVFMYQPHIERATTIEAAHNDYLQIANHDFMRKRQSIQHQLLLTRDVIPPIPAPLLFYHMAMFGCVQFSRIRQSILVDASAEILGDRIESMRVAMRNGIYDLTELQVMMLETGYATCAGLPSKPAA</sequence>
<comment type="caution">
    <text evidence="1">The sequence shown here is derived from an EMBL/GenBank/DDBJ whole genome shotgun (WGS) entry which is preliminary data.</text>
</comment>